<gene>
    <name evidence="1" type="ORF">Cch01nite_41660</name>
</gene>
<accession>A0A919P4W9</accession>
<evidence type="ECO:0008006" key="3">
    <source>
        <dbReference type="Google" id="ProtNLM"/>
    </source>
</evidence>
<dbReference type="SUPFAM" id="SSF55961">
    <property type="entry name" value="Bet v1-like"/>
    <property type="match status" value="1"/>
</dbReference>
<name>A0A919P4W9_9CELL</name>
<evidence type="ECO:0000313" key="2">
    <source>
        <dbReference type="Proteomes" id="UP000632740"/>
    </source>
</evidence>
<comment type="caution">
    <text evidence="1">The sequence shown here is derived from an EMBL/GenBank/DDBJ whole genome shotgun (WGS) entry which is preliminary data.</text>
</comment>
<dbReference type="AlphaFoldDB" id="A0A919P4W9"/>
<keyword evidence="2" id="KW-1185">Reference proteome</keyword>
<dbReference type="Proteomes" id="UP000632740">
    <property type="component" value="Unassembled WGS sequence"/>
</dbReference>
<reference evidence="1" key="1">
    <citation type="submission" date="2021-01" db="EMBL/GenBank/DDBJ databases">
        <title>Whole genome shotgun sequence of Cellulomonas chitinilytica NBRC 110799.</title>
        <authorList>
            <person name="Komaki H."/>
            <person name="Tamura T."/>
        </authorList>
    </citation>
    <scope>NUCLEOTIDE SEQUENCE</scope>
    <source>
        <strain evidence="1">NBRC 110799</strain>
    </source>
</reference>
<protein>
    <recommendedName>
        <fullName evidence="3">SRPBCC domain-containing protein</fullName>
    </recommendedName>
</protein>
<dbReference type="EMBL" id="BONK01000019">
    <property type="protein sequence ID" value="GIG23442.1"/>
    <property type="molecule type" value="Genomic_DNA"/>
</dbReference>
<evidence type="ECO:0000313" key="1">
    <source>
        <dbReference type="EMBL" id="GIG23442.1"/>
    </source>
</evidence>
<dbReference type="RefSeq" id="WP_203758444.1">
    <property type="nucleotide sequence ID" value="NZ_BONK01000019.1"/>
</dbReference>
<proteinExistence type="predicted"/>
<sequence>MTSDRREIVSIDIPVPMATVWEHLRDPQLIHRWYGWDDPGLDDEIHRVFLDRSIEEHVFEGDKVVQERPVEGRRIEGDTTTRLLSWPNRKGDVVAVRSTVHEPGHTHFIVTRPSHDGRSTYDGVRDEIDEHWIASAQQLKFALTVQPGQERRTLSVFGLDAGDRHDRLLDRAGLRGIHGVPLGGHVQARRPDGTLLGGTLVYKEDQQFGLALHGITESFLVIFETPVASRPPHGTVGAVLSVYGLDDGTFEQVRERWSGWWRGSLPSGQAAVGM</sequence>
<organism evidence="1 2">
    <name type="scientific">Cellulomonas chitinilytica</name>
    <dbReference type="NCBI Taxonomy" id="398759"/>
    <lineage>
        <taxon>Bacteria</taxon>
        <taxon>Bacillati</taxon>
        <taxon>Actinomycetota</taxon>
        <taxon>Actinomycetes</taxon>
        <taxon>Micrococcales</taxon>
        <taxon>Cellulomonadaceae</taxon>
        <taxon>Cellulomonas</taxon>
    </lineage>
</organism>